<dbReference type="PROSITE" id="PS51257">
    <property type="entry name" value="PROKAR_LIPOPROTEIN"/>
    <property type="match status" value="1"/>
</dbReference>
<keyword evidence="1" id="KW-0732">Signal</keyword>
<protein>
    <recommendedName>
        <fullName evidence="4">Lipoprotein</fullName>
    </recommendedName>
</protein>
<evidence type="ECO:0000313" key="3">
    <source>
        <dbReference type="Proteomes" id="UP000585050"/>
    </source>
</evidence>
<evidence type="ECO:0000313" key="2">
    <source>
        <dbReference type="EMBL" id="NLR92070.1"/>
    </source>
</evidence>
<gene>
    <name evidence="2" type="ORF">HGP29_12665</name>
</gene>
<name>A0A7X8SKR6_9BACT</name>
<dbReference type="AlphaFoldDB" id="A0A7X8SKR6"/>
<comment type="caution">
    <text evidence="2">The sequence shown here is derived from an EMBL/GenBank/DDBJ whole genome shotgun (WGS) entry which is preliminary data.</text>
</comment>
<evidence type="ECO:0000256" key="1">
    <source>
        <dbReference type="SAM" id="SignalP"/>
    </source>
</evidence>
<organism evidence="2 3">
    <name type="scientific">Flammeovirga agarivorans</name>
    <dbReference type="NCBI Taxonomy" id="2726742"/>
    <lineage>
        <taxon>Bacteria</taxon>
        <taxon>Pseudomonadati</taxon>
        <taxon>Bacteroidota</taxon>
        <taxon>Cytophagia</taxon>
        <taxon>Cytophagales</taxon>
        <taxon>Flammeovirgaceae</taxon>
        <taxon>Flammeovirga</taxon>
    </lineage>
</organism>
<dbReference type="RefSeq" id="WP_168882775.1">
    <property type="nucleotide sequence ID" value="NZ_JABAIL010000003.1"/>
</dbReference>
<feature type="signal peptide" evidence="1">
    <location>
        <begin position="1"/>
        <end position="17"/>
    </location>
</feature>
<sequence>MKKQILVSLGVASLAIAATSCNPQENLSTNTSEEVAVTPRVSELPAEVIFSESNLRTNGQETDDVTINNSNIEVVISQGGTAVKGAAFDPEASVINNVPYGLVDFYAQYDAVIPADHEIAYGKVIHNSELKEDNAHAVLDYMRELREPVVQFESEIQSHDVNSSTILDPFVLMPHNGRMAVGISFDAPSSYWKLAAEIVVFNKNGVQIAKVDGLPVEQHSPNNEYSIGFDFTDLQAETGAYIHIKIEANEYNSQGERVFGPEDKKWILDGKVDERLQLENGLSKGLAIDISRDFTPTITNVATQFQFIQLVIEDEVVELN</sequence>
<accession>A0A7X8SKR6</accession>
<reference evidence="2 3" key="1">
    <citation type="submission" date="2020-04" db="EMBL/GenBank/DDBJ databases">
        <title>Flammeovirga sp. SR4, a novel species isolated from seawater.</title>
        <authorList>
            <person name="Wang X."/>
        </authorList>
    </citation>
    <scope>NUCLEOTIDE SEQUENCE [LARGE SCALE GENOMIC DNA]</scope>
    <source>
        <strain evidence="2 3">SR4</strain>
    </source>
</reference>
<proteinExistence type="predicted"/>
<evidence type="ECO:0008006" key="4">
    <source>
        <dbReference type="Google" id="ProtNLM"/>
    </source>
</evidence>
<feature type="chain" id="PRO_5030753513" description="Lipoprotein" evidence="1">
    <location>
        <begin position="18"/>
        <end position="320"/>
    </location>
</feature>
<dbReference type="EMBL" id="JABAIL010000003">
    <property type="protein sequence ID" value="NLR92070.1"/>
    <property type="molecule type" value="Genomic_DNA"/>
</dbReference>
<dbReference type="Proteomes" id="UP000585050">
    <property type="component" value="Unassembled WGS sequence"/>
</dbReference>
<keyword evidence="3" id="KW-1185">Reference proteome</keyword>